<sequence>MLTVVWTITACKPLMQYSISEQEINKYLQQHNNYEKKIGIPGLVDAQITLSQLQSQIGRTVSDKIQLTGNAKVAITSLLGLQNADITLTLIAKPQFDRDKGAIFLKDLALTDYTVKPEEMDAVMKMLTPYLNQSLKSYFNQYPAYVLNADNSIVEMLAQKLAKGLEIKPGQLVIPFKD</sequence>
<reference evidence="1 2" key="1">
    <citation type="submission" date="2017-05" db="EMBL/GenBank/DDBJ databases">
        <title>Genome sequence of Candidatus Fukatsuia symbiotica and Candidatus Hamiltonella defensa from Acyrthosiphon pisum strain 5D.</title>
        <authorList>
            <person name="Patel V.A."/>
            <person name="Chevignon G."/>
            <person name="Russell J.A."/>
            <person name="Oliver K.M."/>
        </authorList>
    </citation>
    <scope>NUCLEOTIDE SEQUENCE [LARGE SCALE GENOMIC DNA]</scope>
    <source>
        <strain evidence="1 2">5D</strain>
    </source>
</reference>
<dbReference type="InterPro" id="IPR010835">
    <property type="entry name" value="DUF1439"/>
</dbReference>
<dbReference type="STRING" id="1878942.GCA_900128755_00624"/>
<dbReference type="Pfam" id="PF07273">
    <property type="entry name" value="DUF1439"/>
    <property type="match status" value="1"/>
</dbReference>
<dbReference type="OrthoDB" id="5688063at2"/>
<dbReference type="KEGG" id="fsm:CCS41_11450"/>
<dbReference type="Gene3D" id="3.15.10.40">
    <property type="entry name" value="Uncharacterised protein PF07273, DUF1439"/>
    <property type="match status" value="1"/>
</dbReference>
<name>A0A2Y9CKF6_9GAMM</name>
<accession>A0A2Y9CKF6</accession>
<evidence type="ECO:0008006" key="3">
    <source>
        <dbReference type="Google" id="ProtNLM"/>
    </source>
</evidence>
<dbReference type="EMBL" id="CP021659">
    <property type="protein sequence ID" value="AWK15430.1"/>
    <property type="molecule type" value="Genomic_DNA"/>
</dbReference>
<dbReference type="AlphaFoldDB" id="A0A2Y9CKF6"/>
<proteinExistence type="predicted"/>
<organism evidence="1 2">
    <name type="scientific">Candidatus Fukatsuia symbiotica</name>
    <dbReference type="NCBI Taxonomy" id="1878942"/>
    <lineage>
        <taxon>Bacteria</taxon>
        <taxon>Pseudomonadati</taxon>
        <taxon>Pseudomonadota</taxon>
        <taxon>Gammaproteobacteria</taxon>
        <taxon>Enterobacterales</taxon>
        <taxon>Yersiniaceae</taxon>
        <taxon>Candidatus Fukatsuia</taxon>
    </lineage>
</organism>
<gene>
    <name evidence="1" type="ORF">CCS41_11450</name>
</gene>
<evidence type="ECO:0000313" key="1">
    <source>
        <dbReference type="EMBL" id="AWK15430.1"/>
    </source>
</evidence>
<dbReference type="NCBIfam" id="NF007894">
    <property type="entry name" value="PRK10598.1"/>
    <property type="match status" value="1"/>
</dbReference>
<evidence type="ECO:0000313" key="2">
    <source>
        <dbReference type="Proteomes" id="UP000261875"/>
    </source>
</evidence>
<dbReference type="Proteomes" id="UP000261875">
    <property type="component" value="Chromosome"/>
</dbReference>
<protein>
    <recommendedName>
        <fullName evidence="3">Lipoprotein</fullName>
    </recommendedName>
</protein>
<keyword evidence="2" id="KW-1185">Reference proteome</keyword>